<keyword evidence="3" id="KW-1185">Reference proteome</keyword>
<evidence type="ECO:0000313" key="2">
    <source>
        <dbReference type="EMBL" id="GMT32341.1"/>
    </source>
</evidence>
<sequence length="65" mass="7321">HHDYYVPLLGLVFGIPVVIIGCLILFTARNRALQQRQAELLHNRRISLHSQSGGVYIGGRRVTIL</sequence>
<evidence type="ECO:0000256" key="1">
    <source>
        <dbReference type="SAM" id="Phobius"/>
    </source>
</evidence>
<accession>A0AAV5WJ88</accession>
<name>A0AAV5WJ88_9BILA</name>
<dbReference type="Proteomes" id="UP001432322">
    <property type="component" value="Unassembled WGS sequence"/>
</dbReference>
<reference evidence="2" key="1">
    <citation type="submission" date="2023-10" db="EMBL/GenBank/DDBJ databases">
        <title>Genome assembly of Pristionchus species.</title>
        <authorList>
            <person name="Yoshida K."/>
            <person name="Sommer R.J."/>
        </authorList>
    </citation>
    <scope>NUCLEOTIDE SEQUENCE</scope>
    <source>
        <strain evidence="2">RS5133</strain>
    </source>
</reference>
<keyword evidence="1" id="KW-1133">Transmembrane helix</keyword>
<keyword evidence="1" id="KW-0812">Transmembrane</keyword>
<evidence type="ECO:0000313" key="3">
    <source>
        <dbReference type="Proteomes" id="UP001432322"/>
    </source>
</evidence>
<dbReference type="AlphaFoldDB" id="A0AAV5WJ88"/>
<gene>
    <name evidence="2" type="ORF">PFISCL1PPCAC_23638</name>
</gene>
<feature type="non-terminal residue" evidence="2">
    <location>
        <position position="1"/>
    </location>
</feature>
<feature type="transmembrane region" description="Helical" evidence="1">
    <location>
        <begin position="6"/>
        <end position="26"/>
    </location>
</feature>
<proteinExistence type="predicted"/>
<protein>
    <submittedName>
        <fullName evidence="2">Uncharacterized protein</fullName>
    </submittedName>
</protein>
<keyword evidence="1" id="KW-0472">Membrane</keyword>
<comment type="caution">
    <text evidence="2">The sequence shown here is derived from an EMBL/GenBank/DDBJ whole genome shotgun (WGS) entry which is preliminary data.</text>
</comment>
<dbReference type="EMBL" id="BTSY01000006">
    <property type="protein sequence ID" value="GMT32341.1"/>
    <property type="molecule type" value="Genomic_DNA"/>
</dbReference>
<organism evidence="2 3">
    <name type="scientific">Pristionchus fissidentatus</name>
    <dbReference type="NCBI Taxonomy" id="1538716"/>
    <lineage>
        <taxon>Eukaryota</taxon>
        <taxon>Metazoa</taxon>
        <taxon>Ecdysozoa</taxon>
        <taxon>Nematoda</taxon>
        <taxon>Chromadorea</taxon>
        <taxon>Rhabditida</taxon>
        <taxon>Rhabditina</taxon>
        <taxon>Diplogasteromorpha</taxon>
        <taxon>Diplogasteroidea</taxon>
        <taxon>Neodiplogasteridae</taxon>
        <taxon>Pristionchus</taxon>
    </lineage>
</organism>